<dbReference type="Proteomes" id="UP000789920">
    <property type="component" value="Unassembled WGS sequence"/>
</dbReference>
<name>A0ACA9SDM2_9GLOM</name>
<feature type="non-terminal residue" evidence="1">
    <location>
        <position position="120"/>
    </location>
</feature>
<evidence type="ECO:0000313" key="1">
    <source>
        <dbReference type="EMBL" id="CAG8836159.1"/>
    </source>
</evidence>
<protein>
    <submittedName>
        <fullName evidence="1">11297_t:CDS:1</fullName>
    </submittedName>
</protein>
<evidence type="ECO:0000313" key="2">
    <source>
        <dbReference type="Proteomes" id="UP000789920"/>
    </source>
</evidence>
<dbReference type="EMBL" id="CAJVQC010113824">
    <property type="protein sequence ID" value="CAG8836159.1"/>
    <property type="molecule type" value="Genomic_DNA"/>
</dbReference>
<keyword evidence="2" id="KW-1185">Reference proteome</keyword>
<feature type="non-terminal residue" evidence="1">
    <location>
        <position position="1"/>
    </location>
</feature>
<sequence length="120" mass="13489">GFSDPDQKTFELREKESGTLEIEGLSQDEQAIYDALCKLEPHEVRDKDIDFAGFTSPKKIKIASIESLIAFYIFDMIFGTNILGAIAYPFRNWGRGTGETDVPKIGYKDVGGYDEVKEEL</sequence>
<organism evidence="1 2">
    <name type="scientific">Racocetra persica</name>
    <dbReference type="NCBI Taxonomy" id="160502"/>
    <lineage>
        <taxon>Eukaryota</taxon>
        <taxon>Fungi</taxon>
        <taxon>Fungi incertae sedis</taxon>
        <taxon>Mucoromycota</taxon>
        <taxon>Glomeromycotina</taxon>
        <taxon>Glomeromycetes</taxon>
        <taxon>Diversisporales</taxon>
        <taxon>Gigasporaceae</taxon>
        <taxon>Racocetra</taxon>
    </lineage>
</organism>
<comment type="caution">
    <text evidence="1">The sequence shown here is derived from an EMBL/GenBank/DDBJ whole genome shotgun (WGS) entry which is preliminary data.</text>
</comment>
<proteinExistence type="predicted"/>
<accession>A0ACA9SDM2</accession>
<reference evidence="1" key="1">
    <citation type="submission" date="2021-06" db="EMBL/GenBank/DDBJ databases">
        <authorList>
            <person name="Kallberg Y."/>
            <person name="Tangrot J."/>
            <person name="Rosling A."/>
        </authorList>
    </citation>
    <scope>NUCLEOTIDE SEQUENCE</scope>
    <source>
        <strain evidence="1">MA461A</strain>
    </source>
</reference>
<gene>
    <name evidence="1" type="ORF">RPERSI_LOCUS29831</name>
</gene>